<accession>A0ACB8YZH6</accession>
<reference evidence="2" key="1">
    <citation type="journal article" date="2022" name="Mol. Ecol. Resour.">
        <title>The genomes of chicory, endive, great burdock and yacon provide insights into Asteraceae palaeo-polyploidization history and plant inulin production.</title>
        <authorList>
            <person name="Fan W."/>
            <person name="Wang S."/>
            <person name="Wang H."/>
            <person name="Wang A."/>
            <person name="Jiang F."/>
            <person name="Liu H."/>
            <person name="Zhao H."/>
            <person name="Xu D."/>
            <person name="Zhang Y."/>
        </authorList>
    </citation>
    <scope>NUCLEOTIDE SEQUENCE [LARGE SCALE GENOMIC DNA]</scope>
    <source>
        <strain evidence="2">cv. Punajuju</strain>
    </source>
</reference>
<organism evidence="1 2">
    <name type="scientific">Cichorium intybus</name>
    <name type="common">Chicory</name>
    <dbReference type="NCBI Taxonomy" id="13427"/>
    <lineage>
        <taxon>Eukaryota</taxon>
        <taxon>Viridiplantae</taxon>
        <taxon>Streptophyta</taxon>
        <taxon>Embryophyta</taxon>
        <taxon>Tracheophyta</taxon>
        <taxon>Spermatophyta</taxon>
        <taxon>Magnoliopsida</taxon>
        <taxon>eudicotyledons</taxon>
        <taxon>Gunneridae</taxon>
        <taxon>Pentapetalae</taxon>
        <taxon>asterids</taxon>
        <taxon>campanulids</taxon>
        <taxon>Asterales</taxon>
        <taxon>Asteraceae</taxon>
        <taxon>Cichorioideae</taxon>
        <taxon>Cichorieae</taxon>
        <taxon>Cichoriinae</taxon>
        <taxon>Cichorium</taxon>
    </lineage>
</organism>
<name>A0ACB8YZH6_CICIN</name>
<keyword evidence="2" id="KW-1185">Reference proteome</keyword>
<comment type="caution">
    <text evidence="1">The sequence shown here is derived from an EMBL/GenBank/DDBJ whole genome shotgun (WGS) entry which is preliminary data.</text>
</comment>
<protein>
    <submittedName>
        <fullName evidence="1">Uncharacterized protein</fullName>
    </submittedName>
</protein>
<evidence type="ECO:0000313" key="2">
    <source>
        <dbReference type="Proteomes" id="UP001055811"/>
    </source>
</evidence>
<proteinExistence type="predicted"/>
<reference evidence="1 2" key="2">
    <citation type="journal article" date="2022" name="Mol. Ecol. Resour.">
        <title>The genomes of chicory, endive, great burdock and yacon provide insights into Asteraceae paleo-polyploidization history and plant inulin production.</title>
        <authorList>
            <person name="Fan W."/>
            <person name="Wang S."/>
            <person name="Wang H."/>
            <person name="Wang A."/>
            <person name="Jiang F."/>
            <person name="Liu H."/>
            <person name="Zhao H."/>
            <person name="Xu D."/>
            <person name="Zhang Y."/>
        </authorList>
    </citation>
    <scope>NUCLEOTIDE SEQUENCE [LARGE SCALE GENOMIC DNA]</scope>
    <source>
        <strain evidence="2">cv. Punajuju</strain>
        <tissue evidence="1">Leaves</tissue>
    </source>
</reference>
<dbReference type="EMBL" id="CM042017">
    <property type="protein sequence ID" value="KAI3690513.1"/>
    <property type="molecule type" value="Genomic_DNA"/>
</dbReference>
<evidence type="ECO:0000313" key="1">
    <source>
        <dbReference type="EMBL" id="KAI3690513.1"/>
    </source>
</evidence>
<dbReference type="Proteomes" id="UP001055811">
    <property type="component" value="Linkage Group LG09"/>
</dbReference>
<gene>
    <name evidence="1" type="ORF">L2E82_48576</name>
</gene>
<sequence>MVNRIMDAMKIHNQVSGDEGLQELEKIAVSIEEKVYIAATSQSAYLREISLKMLAVENRSQNPMACIDP</sequence>